<evidence type="ECO:0000313" key="4">
    <source>
        <dbReference type="EMBL" id="KAJ5142999.1"/>
    </source>
</evidence>
<dbReference type="Pfam" id="PF24802">
    <property type="entry name" value="DUF7703"/>
    <property type="match status" value="1"/>
</dbReference>
<dbReference type="InterPro" id="IPR056120">
    <property type="entry name" value="DUF7703"/>
</dbReference>
<feature type="transmembrane region" description="Helical" evidence="2">
    <location>
        <begin position="174"/>
        <end position="192"/>
    </location>
</feature>
<proteinExistence type="predicted"/>
<feature type="transmembrane region" description="Helical" evidence="2">
    <location>
        <begin position="35"/>
        <end position="59"/>
    </location>
</feature>
<evidence type="ECO:0000259" key="3">
    <source>
        <dbReference type="Pfam" id="PF24802"/>
    </source>
</evidence>
<dbReference type="EMBL" id="JAPQKL010000002">
    <property type="protein sequence ID" value="KAJ5142999.1"/>
    <property type="molecule type" value="Genomic_DNA"/>
</dbReference>
<evidence type="ECO:0000256" key="2">
    <source>
        <dbReference type="SAM" id="Phobius"/>
    </source>
</evidence>
<accession>A0A9W9HAM2</accession>
<dbReference type="AlphaFoldDB" id="A0A9W9HAM2"/>
<feature type="transmembrane region" description="Helical" evidence="2">
    <location>
        <begin position="213"/>
        <end position="230"/>
    </location>
</feature>
<dbReference type="GeneID" id="81401700"/>
<keyword evidence="2" id="KW-0472">Membrane</keyword>
<feature type="region of interest" description="Disordered" evidence="1">
    <location>
        <begin position="300"/>
        <end position="321"/>
    </location>
</feature>
<feature type="transmembrane region" description="Helical" evidence="2">
    <location>
        <begin position="66"/>
        <end position="89"/>
    </location>
</feature>
<reference evidence="4" key="1">
    <citation type="submission" date="2022-11" db="EMBL/GenBank/DDBJ databases">
        <authorList>
            <person name="Petersen C."/>
        </authorList>
    </citation>
    <scope>NUCLEOTIDE SEQUENCE</scope>
    <source>
        <strain evidence="4">IBT 22155</strain>
    </source>
</reference>
<feature type="transmembrane region" description="Helical" evidence="2">
    <location>
        <begin position="130"/>
        <end position="154"/>
    </location>
</feature>
<keyword evidence="5" id="KW-1185">Reference proteome</keyword>
<keyword evidence="2" id="KW-1133">Transmembrane helix</keyword>
<protein>
    <recommendedName>
        <fullName evidence="3">DUF7703 domain-containing protein</fullName>
    </recommendedName>
</protein>
<sequence length="321" mass="36249">MSSHNHLQGNSSLSDSSPGHWITGSYTGNSNGVRITIATFIGVAWYNVAELIVLIFLTFKRYEGPYFWSMLIASLGIYPYSIGYLMKFFDLTSATWLPVTLLTIGWWAMVTGQSFVLYSRLHLVIQNMRVLRLVRAMIVVNVFTLHVPTTVLTYAANFSRSPASIAGYDVMEKLQLTGFCVQEVIISCLYMWETNRMLRLYQDHVSRKTILQLLAVNVACILMDIALMIIEFRDFYIYQTTLKATLYSVKLKLEIAVLGKLVNIAHQHMWRSSSFVTAGGQYPSFVDPSRAVHDFNHPESLAPSSAKGRISGSEALDMDIR</sequence>
<dbReference type="PANTHER" id="PTHR37013">
    <property type="entry name" value="INTEGRAL MEMBRANE PROTEIN (AFU_ORTHOLOGUE AFUA_1G05950)-RELATED"/>
    <property type="match status" value="1"/>
</dbReference>
<feature type="transmembrane region" description="Helical" evidence="2">
    <location>
        <begin position="95"/>
        <end position="118"/>
    </location>
</feature>
<dbReference type="PANTHER" id="PTHR37013:SF3">
    <property type="entry name" value="INTEGRAL MEMBRANE PROTEIN (AFU_ORTHOLOGUE AFUA_1G05950)"/>
    <property type="match status" value="1"/>
</dbReference>
<dbReference type="Proteomes" id="UP001149079">
    <property type="component" value="Unassembled WGS sequence"/>
</dbReference>
<reference evidence="4" key="2">
    <citation type="journal article" date="2023" name="IMA Fungus">
        <title>Comparative genomic study of the Penicillium genus elucidates a diverse pangenome and 15 lateral gene transfer events.</title>
        <authorList>
            <person name="Petersen C."/>
            <person name="Sorensen T."/>
            <person name="Nielsen M.R."/>
            <person name="Sondergaard T.E."/>
            <person name="Sorensen J.L."/>
            <person name="Fitzpatrick D.A."/>
            <person name="Frisvad J.C."/>
            <person name="Nielsen K.L."/>
        </authorList>
    </citation>
    <scope>NUCLEOTIDE SEQUENCE</scope>
    <source>
        <strain evidence="4">IBT 22155</strain>
    </source>
</reference>
<evidence type="ECO:0000256" key="1">
    <source>
        <dbReference type="SAM" id="MobiDB-lite"/>
    </source>
</evidence>
<feature type="domain" description="DUF7703" evidence="3">
    <location>
        <begin position="35"/>
        <end position="265"/>
    </location>
</feature>
<keyword evidence="2" id="KW-0812">Transmembrane</keyword>
<dbReference type="RefSeq" id="XP_056524643.1">
    <property type="nucleotide sequence ID" value="XM_056662530.1"/>
</dbReference>
<name>A0A9W9HAM2_9EURO</name>
<comment type="caution">
    <text evidence="4">The sequence shown here is derived from an EMBL/GenBank/DDBJ whole genome shotgun (WGS) entry which is preliminary data.</text>
</comment>
<organism evidence="4 5">
    <name type="scientific">Penicillium bovifimosum</name>
    <dbReference type="NCBI Taxonomy" id="126998"/>
    <lineage>
        <taxon>Eukaryota</taxon>
        <taxon>Fungi</taxon>
        <taxon>Dikarya</taxon>
        <taxon>Ascomycota</taxon>
        <taxon>Pezizomycotina</taxon>
        <taxon>Eurotiomycetes</taxon>
        <taxon>Eurotiomycetidae</taxon>
        <taxon>Eurotiales</taxon>
        <taxon>Aspergillaceae</taxon>
        <taxon>Penicillium</taxon>
    </lineage>
</organism>
<evidence type="ECO:0000313" key="5">
    <source>
        <dbReference type="Proteomes" id="UP001149079"/>
    </source>
</evidence>
<gene>
    <name evidence="4" type="ORF">N7515_001786</name>
</gene>
<dbReference type="OrthoDB" id="405906at2759"/>